<dbReference type="RefSeq" id="WP_189065693.1">
    <property type="nucleotide sequence ID" value="NZ_BMQM01000021.1"/>
</dbReference>
<gene>
    <name evidence="2" type="ORF">GCM10008959_28810</name>
</gene>
<dbReference type="InterPro" id="IPR004919">
    <property type="entry name" value="GmrSD_N"/>
</dbReference>
<sequence length="382" mass="44186">MVKEVSVSYGRDEDNDFYSNDDLYNINSWGADLSFREIISQYAEGDILKPQLQRHYVWDKSEASRFIDSILMGLPVPSVFFAKTPDEKMLIIDGYQRIMTVYDFVRGIFSGDSKTFALTNSDKINKRWRGKSFLELSDIEQRKIKNTTIHCIIFIQTAPKDNDTSMYQIFERINTSGRTLMPQEIRNCVYFGKLNEALFEMNENSAWRTLFGSEVADSRMRDMELILRYFAIKDIFENKAEIRIKQISLKKYLNEYMQKLQSSDATTIEGMKIEFYEVMSIILNKVGENAFRNLSDGHSASSGTGRSAGIAKFSNRFNAPIFDSMSIAIHSLRQQKSLSEELGRSRIELLLNPEYQDLIRTRTTHVDRIADRVNLAIKILDN</sequence>
<organism evidence="2 3">
    <name type="scientific">Deinococcus seoulensis</name>
    <dbReference type="NCBI Taxonomy" id="1837379"/>
    <lineage>
        <taxon>Bacteria</taxon>
        <taxon>Thermotogati</taxon>
        <taxon>Deinococcota</taxon>
        <taxon>Deinococci</taxon>
        <taxon>Deinococcales</taxon>
        <taxon>Deinococcaceae</taxon>
        <taxon>Deinococcus</taxon>
    </lineage>
</organism>
<dbReference type="Pfam" id="PF03235">
    <property type="entry name" value="GmrSD_N"/>
    <property type="match status" value="1"/>
</dbReference>
<dbReference type="PANTHER" id="PTHR39639">
    <property type="entry name" value="CHROMOSOME 16, WHOLE GENOME SHOTGUN SEQUENCE"/>
    <property type="match status" value="1"/>
</dbReference>
<evidence type="ECO:0000313" key="2">
    <source>
        <dbReference type="EMBL" id="GGR64903.1"/>
    </source>
</evidence>
<proteinExistence type="predicted"/>
<evidence type="ECO:0000313" key="3">
    <source>
        <dbReference type="Proteomes" id="UP000634308"/>
    </source>
</evidence>
<dbReference type="Proteomes" id="UP000634308">
    <property type="component" value="Unassembled WGS sequence"/>
</dbReference>
<comment type="caution">
    <text evidence="2">The sequence shown here is derived from an EMBL/GenBank/DDBJ whole genome shotgun (WGS) entry which is preliminary data.</text>
</comment>
<dbReference type="PANTHER" id="PTHR39639:SF1">
    <property type="entry name" value="DUF262 DOMAIN-CONTAINING PROTEIN"/>
    <property type="match status" value="1"/>
</dbReference>
<reference evidence="3" key="1">
    <citation type="journal article" date="2019" name="Int. J. Syst. Evol. Microbiol.">
        <title>The Global Catalogue of Microorganisms (GCM) 10K type strain sequencing project: providing services to taxonomists for standard genome sequencing and annotation.</title>
        <authorList>
            <consortium name="The Broad Institute Genomics Platform"/>
            <consortium name="The Broad Institute Genome Sequencing Center for Infectious Disease"/>
            <person name="Wu L."/>
            <person name="Ma J."/>
        </authorList>
    </citation>
    <scope>NUCLEOTIDE SEQUENCE [LARGE SCALE GENOMIC DNA]</scope>
    <source>
        <strain evidence="3">JCM 31404</strain>
    </source>
</reference>
<keyword evidence="3" id="KW-1185">Reference proteome</keyword>
<evidence type="ECO:0000259" key="1">
    <source>
        <dbReference type="Pfam" id="PF03235"/>
    </source>
</evidence>
<dbReference type="EMBL" id="BMQM01000021">
    <property type="protein sequence ID" value="GGR64903.1"/>
    <property type="molecule type" value="Genomic_DNA"/>
</dbReference>
<feature type="domain" description="GmrSD restriction endonucleases N-terminal" evidence="1">
    <location>
        <begin position="36"/>
        <end position="191"/>
    </location>
</feature>
<protein>
    <recommendedName>
        <fullName evidence="1">GmrSD restriction endonucleases N-terminal domain-containing protein</fullName>
    </recommendedName>
</protein>
<accession>A0ABQ2RU68</accession>
<name>A0ABQ2RU68_9DEIO</name>